<keyword evidence="12" id="KW-1185">Reference proteome</keyword>
<reference evidence="11" key="2">
    <citation type="submission" date="2015-02" db="UniProtKB">
        <authorList>
            <consortium name="EnsemblMetazoa"/>
        </authorList>
    </citation>
    <scope>IDENTIFICATION</scope>
</reference>
<name>T1J5M9_STRMM</name>
<dbReference type="GO" id="GO:0004185">
    <property type="term" value="F:serine-type carboxypeptidase activity"/>
    <property type="evidence" value="ECO:0007669"/>
    <property type="project" value="UniProtKB-UniRule"/>
</dbReference>
<dbReference type="EnsemblMetazoa" id="SMAR008933-RA">
    <property type="protein sequence ID" value="SMAR008933-PA"/>
    <property type="gene ID" value="SMAR008933"/>
</dbReference>
<dbReference type="PANTHER" id="PTHR11802:SF3">
    <property type="entry name" value="RETINOID-INDUCIBLE SERINE CARBOXYPEPTIDASE"/>
    <property type="match status" value="1"/>
</dbReference>
<organism evidence="11 12">
    <name type="scientific">Strigamia maritima</name>
    <name type="common">European centipede</name>
    <name type="synonym">Geophilus maritimus</name>
    <dbReference type="NCBI Taxonomy" id="126957"/>
    <lineage>
        <taxon>Eukaryota</taxon>
        <taxon>Metazoa</taxon>
        <taxon>Ecdysozoa</taxon>
        <taxon>Arthropoda</taxon>
        <taxon>Myriapoda</taxon>
        <taxon>Chilopoda</taxon>
        <taxon>Pleurostigmophora</taxon>
        <taxon>Geophilomorpha</taxon>
        <taxon>Linotaeniidae</taxon>
        <taxon>Strigamia</taxon>
    </lineage>
</organism>
<dbReference type="Gene3D" id="3.40.50.1820">
    <property type="entry name" value="alpha/beta hydrolase"/>
    <property type="match status" value="1"/>
</dbReference>
<keyword evidence="6 10" id="KW-0732">Signal</keyword>
<sequence length="447" mass="49830">MNFGSRLLLVVCFLCITSLSETEGKKIKAGKETWGYVNIRENASTFWWLYYSTTNGTYTDDPLVMWLQGGPGASSTGYGNFMEIGPLTVDLQPRNKTTWVDSANVLFVDNPVGTGFSYVTNSSAYARNNLQIANDLFLFLSGFLKKLPEFQKVPFFIFSESYGGKMAAGFAKKLQAEIINGSIICNFKGIALGDSWISPVDTVLSWGPYLYSTSLLDGRGLSVVNTAANLTKQAVDSGDFKKATELFQTLEQVVSKETNGVNFYNILKKDETQLGNSTYKFKDQYLNEIYKLHVLPYQGDKLEKLMNGKIREKLRTIPKNVTWSSQSSQVFEALAEDFMVPVTNTVEELLNTTRLSIVVYTGQLDLIVDTIGTSAWLQKLRWLGINQFNDSTRSPIAIPNDNTAGFVKTFKNLAMYWILKAGHMVPADAGETALKMLHMITKGNNKP</sequence>
<dbReference type="FunFam" id="3.40.50.1820:FF:000075">
    <property type="entry name" value="Carboxypeptidase"/>
    <property type="match status" value="1"/>
</dbReference>
<keyword evidence="4 10" id="KW-0121">Carboxypeptidase</keyword>
<dbReference type="eggNOG" id="KOG1283">
    <property type="taxonomic scope" value="Eukaryota"/>
</dbReference>
<dbReference type="InterPro" id="IPR018202">
    <property type="entry name" value="Ser_caboxypep_ser_AS"/>
</dbReference>
<dbReference type="Proteomes" id="UP000014500">
    <property type="component" value="Unassembled WGS sequence"/>
</dbReference>
<dbReference type="PROSITE" id="PS00131">
    <property type="entry name" value="CARBOXYPEPT_SER_SER"/>
    <property type="match status" value="1"/>
</dbReference>
<dbReference type="OMA" id="QEPKEVW"/>
<keyword evidence="3" id="KW-0964">Secreted</keyword>
<dbReference type="EC" id="3.4.16.-" evidence="10"/>
<keyword evidence="8" id="KW-0325">Glycoprotein</keyword>
<proteinExistence type="inferred from homology"/>
<protein>
    <recommendedName>
        <fullName evidence="10">Carboxypeptidase</fullName>
        <ecNumber evidence="10">3.4.16.-</ecNumber>
    </recommendedName>
</protein>
<dbReference type="STRING" id="126957.T1J5M9"/>
<evidence type="ECO:0000313" key="12">
    <source>
        <dbReference type="Proteomes" id="UP000014500"/>
    </source>
</evidence>
<evidence type="ECO:0000256" key="10">
    <source>
        <dbReference type="RuleBase" id="RU361156"/>
    </source>
</evidence>
<comment type="subcellular location">
    <subcellularLocation>
        <location evidence="1">Secreted</location>
    </subcellularLocation>
</comment>
<feature type="signal peptide" evidence="10">
    <location>
        <begin position="1"/>
        <end position="24"/>
    </location>
</feature>
<feature type="chain" id="PRO_5006530547" description="Carboxypeptidase" evidence="10">
    <location>
        <begin position="25"/>
        <end position="447"/>
    </location>
</feature>
<reference evidence="12" key="1">
    <citation type="submission" date="2011-05" db="EMBL/GenBank/DDBJ databases">
        <authorList>
            <person name="Richards S.R."/>
            <person name="Qu J."/>
            <person name="Jiang H."/>
            <person name="Jhangiani S.N."/>
            <person name="Agravi P."/>
            <person name="Goodspeed R."/>
            <person name="Gross S."/>
            <person name="Mandapat C."/>
            <person name="Jackson L."/>
            <person name="Mathew T."/>
            <person name="Pu L."/>
            <person name="Thornton R."/>
            <person name="Saada N."/>
            <person name="Wilczek-Boney K.B."/>
            <person name="Lee S."/>
            <person name="Kovar C."/>
            <person name="Wu Y."/>
            <person name="Scherer S.E."/>
            <person name="Worley K.C."/>
            <person name="Muzny D.M."/>
            <person name="Gibbs R."/>
        </authorList>
    </citation>
    <scope>NUCLEOTIDE SEQUENCE</scope>
    <source>
        <strain evidence="12">Brora</strain>
    </source>
</reference>
<dbReference type="PhylomeDB" id="T1J5M9"/>
<keyword evidence="7 10" id="KW-0378">Hydrolase</keyword>
<evidence type="ECO:0000256" key="3">
    <source>
        <dbReference type="ARBA" id="ARBA00022525"/>
    </source>
</evidence>
<comment type="function">
    <text evidence="9">May be involved in vascular wall and kidney homeostasis.</text>
</comment>
<dbReference type="SUPFAM" id="SSF53474">
    <property type="entry name" value="alpha/beta-Hydrolases"/>
    <property type="match status" value="1"/>
</dbReference>
<evidence type="ECO:0000256" key="2">
    <source>
        <dbReference type="ARBA" id="ARBA00009431"/>
    </source>
</evidence>
<accession>T1J5M9</accession>
<dbReference type="Pfam" id="PF00450">
    <property type="entry name" value="Peptidase_S10"/>
    <property type="match status" value="1"/>
</dbReference>
<dbReference type="EMBL" id="JH431866">
    <property type="status" value="NOT_ANNOTATED_CDS"/>
    <property type="molecule type" value="Genomic_DNA"/>
</dbReference>
<dbReference type="GO" id="GO:0006508">
    <property type="term" value="P:proteolysis"/>
    <property type="evidence" value="ECO:0007669"/>
    <property type="project" value="UniProtKB-KW"/>
</dbReference>
<dbReference type="AlphaFoldDB" id="T1J5M9"/>
<evidence type="ECO:0000256" key="9">
    <source>
        <dbReference type="ARBA" id="ARBA00055847"/>
    </source>
</evidence>
<dbReference type="GO" id="GO:0005576">
    <property type="term" value="C:extracellular region"/>
    <property type="evidence" value="ECO:0007669"/>
    <property type="project" value="UniProtKB-SubCell"/>
</dbReference>
<evidence type="ECO:0000256" key="7">
    <source>
        <dbReference type="ARBA" id="ARBA00022801"/>
    </source>
</evidence>
<evidence type="ECO:0000256" key="6">
    <source>
        <dbReference type="ARBA" id="ARBA00022729"/>
    </source>
</evidence>
<comment type="similarity">
    <text evidence="2 10">Belongs to the peptidase S10 family.</text>
</comment>
<dbReference type="HOGENOM" id="CLU_008523_1_0_1"/>
<evidence type="ECO:0000313" key="11">
    <source>
        <dbReference type="EnsemblMetazoa" id="SMAR008933-PA"/>
    </source>
</evidence>
<dbReference type="InterPro" id="IPR001563">
    <property type="entry name" value="Peptidase_S10"/>
</dbReference>
<evidence type="ECO:0000256" key="8">
    <source>
        <dbReference type="ARBA" id="ARBA00023180"/>
    </source>
</evidence>
<evidence type="ECO:0000256" key="1">
    <source>
        <dbReference type="ARBA" id="ARBA00004613"/>
    </source>
</evidence>
<dbReference type="InterPro" id="IPR029058">
    <property type="entry name" value="AB_hydrolase_fold"/>
</dbReference>
<evidence type="ECO:0000256" key="5">
    <source>
        <dbReference type="ARBA" id="ARBA00022670"/>
    </source>
</evidence>
<keyword evidence="5 10" id="KW-0645">Protease</keyword>
<dbReference type="PRINTS" id="PR00724">
    <property type="entry name" value="CRBOXYPTASEC"/>
</dbReference>
<evidence type="ECO:0000256" key="4">
    <source>
        <dbReference type="ARBA" id="ARBA00022645"/>
    </source>
</evidence>
<dbReference type="PANTHER" id="PTHR11802">
    <property type="entry name" value="SERINE PROTEASE FAMILY S10 SERINE CARBOXYPEPTIDASE"/>
    <property type="match status" value="1"/>
</dbReference>